<dbReference type="EMBL" id="FOIM01000058">
    <property type="protein sequence ID" value="SEU21102.1"/>
    <property type="molecule type" value="Genomic_DNA"/>
</dbReference>
<dbReference type="STRING" id="460384.SAMN05216313_1101"/>
<dbReference type="EMBL" id="FOIM01000019">
    <property type="protein sequence ID" value="SET90808.1"/>
    <property type="molecule type" value="Genomic_DNA"/>
</dbReference>
<evidence type="ECO:0008006" key="6">
    <source>
        <dbReference type="Google" id="ProtNLM"/>
    </source>
</evidence>
<keyword evidence="5" id="KW-1185">Reference proteome</keyword>
<protein>
    <recommendedName>
        <fullName evidence="6">Arginase</fullName>
    </recommendedName>
</protein>
<evidence type="ECO:0000313" key="4">
    <source>
        <dbReference type="EMBL" id="SEU22106.1"/>
    </source>
</evidence>
<dbReference type="EMBL" id="FOIM01000010">
    <property type="protein sequence ID" value="SET63091.1"/>
    <property type="molecule type" value="Genomic_DNA"/>
</dbReference>
<dbReference type="AlphaFoldDB" id="A0A1I0FXD4"/>
<dbReference type="Proteomes" id="UP000198508">
    <property type="component" value="Unassembled WGS sequence"/>
</dbReference>
<evidence type="ECO:0000313" key="2">
    <source>
        <dbReference type="EMBL" id="SET90808.1"/>
    </source>
</evidence>
<evidence type="ECO:0000313" key="5">
    <source>
        <dbReference type="Proteomes" id="UP000198508"/>
    </source>
</evidence>
<evidence type="ECO:0000313" key="3">
    <source>
        <dbReference type="EMBL" id="SEU21102.1"/>
    </source>
</evidence>
<sequence>MGNILTHGQISGLTNRNHIRLCMRVRLPHKLKPNNYTESCMVNVADRWRERNVWYPGRSMRYTLKRTTIIER</sequence>
<name>A0A1I0FXD4_9FIRM</name>
<reference evidence="1" key="2">
    <citation type="submission" date="2016-10" db="EMBL/GenBank/DDBJ databases">
        <authorList>
            <person name="de Groot N.N."/>
        </authorList>
    </citation>
    <scope>NUCLEOTIDE SEQUENCE [LARGE SCALE GENOMIC DNA]</scope>
    <source>
        <strain evidence="1">NLAE-zl-G277</strain>
    </source>
</reference>
<evidence type="ECO:0000313" key="1">
    <source>
        <dbReference type="EMBL" id="SET63091.1"/>
    </source>
</evidence>
<accession>A0A1I0FXD4</accession>
<reference evidence="5" key="1">
    <citation type="submission" date="2016-10" db="EMBL/GenBank/DDBJ databases">
        <authorList>
            <person name="Varghese N."/>
            <person name="Submissions S."/>
        </authorList>
    </citation>
    <scope>NUCLEOTIDE SEQUENCE [LARGE SCALE GENOMIC DNA]</scope>
    <source>
        <strain evidence="5">NLAE-zl-G277</strain>
    </source>
</reference>
<gene>
    <name evidence="1" type="ORF">SAMN05216313_1101</name>
    <name evidence="2" type="ORF">SAMN05216313_1191</name>
    <name evidence="3" type="ORF">SAMN05216313_15820</name>
    <name evidence="4" type="ORF">SAMN05216313_1671</name>
</gene>
<dbReference type="EMBL" id="FOIM01000067">
    <property type="protein sequence ID" value="SEU22106.1"/>
    <property type="molecule type" value="Genomic_DNA"/>
</dbReference>
<organism evidence="1 5">
    <name type="scientific">Enterocloster lavalensis</name>
    <dbReference type="NCBI Taxonomy" id="460384"/>
    <lineage>
        <taxon>Bacteria</taxon>
        <taxon>Bacillati</taxon>
        <taxon>Bacillota</taxon>
        <taxon>Clostridia</taxon>
        <taxon>Lachnospirales</taxon>
        <taxon>Lachnospiraceae</taxon>
        <taxon>Enterocloster</taxon>
    </lineage>
</organism>
<proteinExistence type="predicted"/>